<evidence type="ECO:0000313" key="1">
    <source>
        <dbReference type="EMBL" id="CAI2364437.1"/>
    </source>
</evidence>
<evidence type="ECO:0000313" key="2">
    <source>
        <dbReference type="Proteomes" id="UP001295684"/>
    </source>
</evidence>
<organism evidence="1 2">
    <name type="scientific">Euplotes crassus</name>
    <dbReference type="NCBI Taxonomy" id="5936"/>
    <lineage>
        <taxon>Eukaryota</taxon>
        <taxon>Sar</taxon>
        <taxon>Alveolata</taxon>
        <taxon>Ciliophora</taxon>
        <taxon>Intramacronucleata</taxon>
        <taxon>Spirotrichea</taxon>
        <taxon>Hypotrichia</taxon>
        <taxon>Euplotida</taxon>
        <taxon>Euplotidae</taxon>
        <taxon>Moneuplotes</taxon>
    </lineage>
</organism>
<sequence>MGCIQASKRVGSKVHAQKAIGTKEIDHEDLIQLVNDFLMTDLKSRNQKEKAINKVRIKHSRRIIQSLEIWTENFLPTIREYKLPEIPEIQVRVTSDLDRNGSDTKEKDVDYYEDIQEFLESSLEKEMRSFRIFNETPKIQEFTIVKKPILKLAPKL</sequence>
<accession>A0AAD1U8U2</accession>
<keyword evidence="2" id="KW-1185">Reference proteome</keyword>
<reference evidence="1" key="1">
    <citation type="submission" date="2023-07" db="EMBL/GenBank/DDBJ databases">
        <authorList>
            <consortium name="AG Swart"/>
            <person name="Singh M."/>
            <person name="Singh A."/>
            <person name="Seah K."/>
            <person name="Emmerich C."/>
        </authorList>
    </citation>
    <scope>NUCLEOTIDE SEQUENCE</scope>
    <source>
        <strain evidence="1">DP1</strain>
    </source>
</reference>
<dbReference type="EMBL" id="CAMPGE010005589">
    <property type="protein sequence ID" value="CAI2364437.1"/>
    <property type="molecule type" value="Genomic_DNA"/>
</dbReference>
<dbReference type="Proteomes" id="UP001295684">
    <property type="component" value="Unassembled WGS sequence"/>
</dbReference>
<dbReference type="AlphaFoldDB" id="A0AAD1U8U2"/>
<comment type="caution">
    <text evidence="1">The sequence shown here is derived from an EMBL/GenBank/DDBJ whole genome shotgun (WGS) entry which is preliminary data.</text>
</comment>
<name>A0AAD1U8U2_EUPCR</name>
<protein>
    <submittedName>
        <fullName evidence="1">Uncharacterized protein</fullName>
    </submittedName>
</protein>
<gene>
    <name evidence="1" type="ORF">ECRASSUSDP1_LOCUS5780</name>
</gene>
<proteinExistence type="predicted"/>